<name>A0A2P8GN49_9BACT</name>
<comment type="caution">
    <text evidence="3">The sequence shown here is derived from an EMBL/GenBank/DDBJ whole genome shotgun (WGS) entry which is preliminary data.</text>
</comment>
<feature type="transmembrane region" description="Helical" evidence="2">
    <location>
        <begin position="48"/>
        <end position="68"/>
    </location>
</feature>
<evidence type="ECO:0000256" key="1">
    <source>
        <dbReference type="SAM" id="MobiDB-lite"/>
    </source>
</evidence>
<keyword evidence="2" id="KW-0472">Membrane</keyword>
<reference evidence="3 4" key="1">
    <citation type="submission" date="2018-03" db="EMBL/GenBank/DDBJ databases">
        <title>Genomic Encyclopedia of Archaeal and Bacterial Type Strains, Phase II (KMG-II): from individual species to whole genera.</title>
        <authorList>
            <person name="Goeker M."/>
        </authorList>
    </citation>
    <scope>NUCLEOTIDE SEQUENCE [LARGE SCALE GENOMIC DNA]</scope>
    <source>
        <strain evidence="3 4">DSM 18107</strain>
    </source>
</reference>
<accession>A0A2P8GN49</accession>
<dbReference type="SUPFAM" id="SSF48452">
    <property type="entry name" value="TPR-like"/>
    <property type="match status" value="1"/>
</dbReference>
<dbReference type="InterPro" id="IPR011990">
    <property type="entry name" value="TPR-like_helical_dom_sf"/>
</dbReference>
<keyword evidence="4" id="KW-1185">Reference proteome</keyword>
<dbReference type="OrthoDB" id="657771at2"/>
<evidence type="ECO:0000313" key="3">
    <source>
        <dbReference type="EMBL" id="PSL35393.1"/>
    </source>
</evidence>
<dbReference type="EMBL" id="PYGK01000001">
    <property type="protein sequence ID" value="PSL35393.1"/>
    <property type="molecule type" value="Genomic_DNA"/>
</dbReference>
<sequence>MEEFSNGINLRAAGCAKCHNPKYERGYKVRLCKDCRRELSRYPVKREVIWGALGVSVILLLALFRLPTYFRAGVGYMKGVQFAKEHKYVSANKLFTSTLQRFPGHTSSIIHLITAAYFNEDLSRIDSLLSVLIATKANTEDPELLDELSVVTDNNRYYKIQDSAIISQLSALEHDTAASRTILEAYLQKAPYDLAAVVELASIYLGHDNYSGVDSLCKKAIHDAPQFRPPYYLILASLKDQKKYKEGLTLSEELLAQNQESVSALVPYTIFQLKLKKDKEALIAAQQAYRLAPDAPEVLSLLSLAYHFNHQQQQSNQMLTRLQQLPEKDSSRLSDLQNYITDKTPYRD</sequence>
<dbReference type="Proteomes" id="UP000240978">
    <property type="component" value="Unassembled WGS sequence"/>
</dbReference>
<evidence type="ECO:0000313" key="4">
    <source>
        <dbReference type="Proteomes" id="UP000240978"/>
    </source>
</evidence>
<protein>
    <submittedName>
        <fullName evidence="3">Uncharacterized protein</fullName>
    </submittedName>
</protein>
<organism evidence="3 4">
    <name type="scientific">Chitinophaga ginsengisoli</name>
    <dbReference type="NCBI Taxonomy" id="363837"/>
    <lineage>
        <taxon>Bacteria</taxon>
        <taxon>Pseudomonadati</taxon>
        <taxon>Bacteroidota</taxon>
        <taxon>Chitinophagia</taxon>
        <taxon>Chitinophagales</taxon>
        <taxon>Chitinophagaceae</taxon>
        <taxon>Chitinophaga</taxon>
    </lineage>
</organism>
<dbReference type="Gene3D" id="1.25.40.10">
    <property type="entry name" value="Tetratricopeptide repeat domain"/>
    <property type="match status" value="1"/>
</dbReference>
<keyword evidence="2" id="KW-0812">Transmembrane</keyword>
<evidence type="ECO:0000256" key="2">
    <source>
        <dbReference type="SAM" id="Phobius"/>
    </source>
</evidence>
<proteinExistence type="predicted"/>
<dbReference type="RefSeq" id="WP_146154288.1">
    <property type="nucleotide sequence ID" value="NZ_PYGK01000001.1"/>
</dbReference>
<keyword evidence="2" id="KW-1133">Transmembrane helix</keyword>
<feature type="region of interest" description="Disordered" evidence="1">
    <location>
        <begin position="326"/>
        <end position="348"/>
    </location>
</feature>
<gene>
    <name evidence="3" type="ORF">CLV42_101151</name>
</gene>
<dbReference type="AlphaFoldDB" id="A0A2P8GN49"/>